<keyword evidence="10" id="KW-0675">Receptor</keyword>
<evidence type="ECO:0000256" key="2">
    <source>
        <dbReference type="ARBA" id="ARBA00022614"/>
    </source>
</evidence>
<dbReference type="InterPro" id="IPR011713">
    <property type="entry name" value="Leu-rich_rpt_3"/>
</dbReference>
<dbReference type="Pfam" id="PF23282">
    <property type="entry name" value="WHD_ROQ1"/>
    <property type="match status" value="1"/>
</dbReference>
<dbReference type="Pfam" id="PF07725">
    <property type="entry name" value="LRR_3"/>
    <property type="match status" value="1"/>
</dbReference>
<dbReference type="PANTHER" id="PTHR11017:SF333">
    <property type="entry name" value="ADP-RIBOSYL CYCLASE_CYCLIC ADP-RIBOSE HYDROLASE-RELATED"/>
    <property type="match status" value="1"/>
</dbReference>
<dbReference type="InterPro" id="IPR002182">
    <property type="entry name" value="NB-ARC"/>
</dbReference>
<dbReference type="GO" id="GO:0006952">
    <property type="term" value="P:defense response"/>
    <property type="evidence" value="ECO:0007669"/>
    <property type="project" value="UniProtKB-KW"/>
</dbReference>
<evidence type="ECO:0000259" key="9">
    <source>
        <dbReference type="PROSITE" id="PS50104"/>
    </source>
</evidence>
<name>A0A8T1Z9A6_ARASU</name>
<evidence type="ECO:0000256" key="1">
    <source>
        <dbReference type="ARBA" id="ARBA00011982"/>
    </source>
</evidence>
<comment type="catalytic activity">
    <reaction evidence="7">
        <text>NAD(+) + H2O = ADP-D-ribose + nicotinamide + H(+)</text>
        <dbReference type="Rhea" id="RHEA:16301"/>
        <dbReference type="ChEBI" id="CHEBI:15377"/>
        <dbReference type="ChEBI" id="CHEBI:15378"/>
        <dbReference type="ChEBI" id="CHEBI:17154"/>
        <dbReference type="ChEBI" id="CHEBI:57540"/>
        <dbReference type="ChEBI" id="CHEBI:57967"/>
        <dbReference type="EC" id="3.2.2.6"/>
    </reaction>
    <physiologicalReaction direction="left-to-right" evidence="7">
        <dbReference type="Rhea" id="RHEA:16302"/>
    </physiologicalReaction>
</comment>
<reference evidence="10 11" key="1">
    <citation type="submission" date="2020-12" db="EMBL/GenBank/DDBJ databases">
        <title>Concerted genomic and epigenomic changes stabilize Arabidopsis allopolyploids.</title>
        <authorList>
            <person name="Chen Z."/>
        </authorList>
    </citation>
    <scope>NUCLEOTIDE SEQUENCE [LARGE SCALE GENOMIC DNA]</scope>
    <source>
        <strain evidence="10">As9502</strain>
        <tissue evidence="10">Leaf</tissue>
    </source>
</reference>
<dbReference type="InterPro" id="IPR058192">
    <property type="entry name" value="WHD_ROQ1-like"/>
</dbReference>
<comment type="caution">
    <text evidence="10">The sequence shown here is derived from an EMBL/GenBank/DDBJ whole genome shotgun (WGS) entry which is preliminary data.</text>
</comment>
<dbReference type="PANTHER" id="PTHR11017">
    <property type="entry name" value="LEUCINE-RICH REPEAT-CONTAINING PROTEIN"/>
    <property type="match status" value="1"/>
</dbReference>
<dbReference type="GO" id="GO:0051707">
    <property type="term" value="P:response to other organism"/>
    <property type="evidence" value="ECO:0007669"/>
    <property type="project" value="UniProtKB-ARBA"/>
</dbReference>
<keyword evidence="11" id="KW-1185">Reference proteome</keyword>
<evidence type="ECO:0000256" key="6">
    <source>
        <dbReference type="ARBA" id="ARBA00023027"/>
    </source>
</evidence>
<evidence type="ECO:0000256" key="4">
    <source>
        <dbReference type="ARBA" id="ARBA00022801"/>
    </source>
</evidence>
<evidence type="ECO:0000256" key="5">
    <source>
        <dbReference type="ARBA" id="ARBA00022821"/>
    </source>
</evidence>
<dbReference type="EC" id="3.2.2.6" evidence="1"/>
<dbReference type="Pfam" id="PF01582">
    <property type="entry name" value="TIR"/>
    <property type="match status" value="1"/>
</dbReference>
<evidence type="ECO:0000256" key="8">
    <source>
        <dbReference type="SAM" id="MobiDB-lite"/>
    </source>
</evidence>
<organism evidence="10 11">
    <name type="scientific">Arabidopsis suecica</name>
    <name type="common">Swedish thale-cress</name>
    <name type="synonym">Cardaminopsis suecica</name>
    <dbReference type="NCBI Taxonomy" id="45249"/>
    <lineage>
        <taxon>Eukaryota</taxon>
        <taxon>Viridiplantae</taxon>
        <taxon>Streptophyta</taxon>
        <taxon>Embryophyta</taxon>
        <taxon>Tracheophyta</taxon>
        <taxon>Spermatophyta</taxon>
        <taxon>Magnoliopsida</taxon>
        <taxon>eudicotyledons</taxon>
        <taxon>Gunneridae</taxon>
        <taxon>Pentapetalae</taxon>
        <taxon>rosids</taxon>
        <taxon>malvids</taxon>
        <taxon>Brassicales</taxon>
        <taxon>Brassicaceae</taxon>
        <taxon>Camelineae</taxon>
        <taxon>Arabidopsis</taxon>
    </lineage>
</organism>
<keyword evidence="2" id="KW-0433">Leucine-rich repeat</keyword>
<dbReference type="SMART" id="SM00255">
    <property type="entry name" value="TIR"/>
    <property type="match status" value="1"/>
</dbReference>
<dbReference type="Proteomes" id="UP000694251">
    <property type="component" value="Chromosome 11"/>
</dbReference>
<dbReference type="Pfam" id="PF00931">
    <property type="entry name" value="NB-ARC"/>
    <property type="match status" value="1"/>
</dbReference>
<dbReference type="GO" id="GO:0061809">
    <property type="term" value="F:NAD+ nucleosidase activity, cyclic ADP-ribose generating"/>
    <property type="evidence" value="ECO:0007669"/>
    <property type="project" value="UniProtKB-EC"/>
</dbReference>
<feature type="domain" description="TIR" evidence="9">
    <location>
        <begin position="11"/>
        <end position="175"/>
    </location>
</feature>
<proteinExistence type="predicted"/>
<dbReference type="EMBL" id="JAEFBJ010000011">
    <property type="protein sequence ID" value="KAG7555690.1"/>
    <property type="molecule type" value="Genomic_DNA"/>
</dbReference>
<dbReference type="FunFam" id="3.40.50.10140:FF:000007">
    <property type="entry name" value="Disease resistance protein (TIR-NBS-LRR class)"/>
    <property type="match status" value="1"/>
</dbReference>
<keyword evidence="6" id="KW-0520">NAD</keyword>
<dbReference type="Pfam" id="PF23598">
    <property type="entry name" value="LRR_14"/>
    <property type="match status" value="1"/>
</dbReference>
<dbReference type="FunFam" id="1.10.8.430:FF:000002">
    <property type="entry name" value="Disease resistance protein (TIR-NBS-LRR class)"/>
    <property type="match status" value="1"/>
</dbReference>
<dbReference type="Pfam" id="PF20160">
    <property type="entry name" value="C-JID"/>
    <property type="match status" value="1"/>
</dbReference>
<dbReference type="InterPro" id="IPR044974">
    <property type="entry name" value="Disease_R_plants"/>
</dbReference>
<evidence type="ECO:0000256" key="7">
    <source>
        <dbReference type="ARBA" id="ARBA00047304"/>
    </source>
</evidence>
<evidence type="ECO:0000313" key="11">
    <source>
        <dbReference type="Proteomes" id="UP000694251"/>
    </source>
</evidence>
<accession>A0A8T1Z9A6</accession>
<dbReference type="InterPro" id="IPR000157">
    <property type="entry name" value="TIR_dom"/>
</dbReference>
<keyword evidence="3" id="KW-0677">Repeat</keyword>
<keyword evidence="5" id="KW-0611">Plant defense</keyword>
<protein>
    <recommendedName>
        <fullName evidence="1">ADP-ribosyl cyclase/cyclic ADP-ribose hydrolase</fullName>
        <ecNumber evidence="1">3.2.2.6</ecNumber>
    </recommendedName>
</protein>
<dbReference type="AlphaFoldDB" id="A0A8T1Z9A6"/>
<feature type="region of interest" description="Disordered" evidence="8">
    <location>
        <begin position="892"/>
        <end position="938"/>
    </location>
</feature>
<dbReference type="FunFam" id="3.40.50.300:FF:001002">
    <property type="entry name" value="Disease resistance protein (TIR-NBS-LRR class)"/>
    <property type="match status" value="1"/>
</dbReference>
<dbReference type="InterPro" id="IPR045344">
    <property type="entry name" value="C-JID"/>
</dbReference>
<dbReference type="PROSITE" id="PS50104">
    <property type="entry name" value="TIR"/>
    <property type="match status" value="1"/>
</dbReference>
<sequence length="1262" mass="142809">MASSSALSRNWIYQVFLSFCGGDVRRAFLSHILKELRSKGITPFIDNEIKRGQFIGPELILAIQESRIAIVLLSSNYASSSWCLDELVEIMKCKDKNQQTVMTIFYEVDPSDVRKQTGDFGNAFKETCVGKTEEVKQAWRQALKDVASIAGYHSRNWDNEADLTNKIALDVMGVLDFTPSRDFDDFIGLGTRITEINSLLSLQSDEVRMIGILGPAGIGKTSTVRVLYDQLSRGYHFRAFMENIKGSYARPCYDDYQLKLSLQKQLLSQIVNQTDIEVRHLGVAQEKLRDKKVLVVLDEVDSLWQLNAMANQPGWFGRGSRIIITTEDRKLFKAHGINHIYEMKYPTRDEALQIFCLYAFGQKSPYDGFEALAWEVTGLAGELPLGLKVMGSYLRGMSMDEWIDALPRLRSSLDREIESTLRFSYDVLSDKDKALFLYIACFFGGFEVDCFKRCLANSGLDVNHGIQILAYKSLISTDDGILRMHCLLQQMGREIVYKQSFDEPGKRQFLMDSTEICDLFDETTGTGTVLGITFQPPDSEEVEISESAFEGMSNLQFLAIYSNSLCLPEGLNCLPNKLRFIKWDCFPMRIWPFKFSGKFLVELIMRQSKLEKLWEGIKPLQCLKRMDLSHSEDLKEIPDLSKAINLEELDLYCCSGFLELTNSIGNATKLKRLNLGGCWLLKELPFSIGNATDLQFLDLYHCASLEELPSSIGRLFNLEELELSICSKLVRLPSSIGNLHKLPVLSMSGCEKLETFPTNINLESLSEIVLGGCTHLKMFPDISRNIKKLDLRNSAIEEVPSSISSSWSCLYRLDMSECRNLKEFPNVPDSIVELELSKTGIEEIPPRIENLFRLCKLIMYGCKNLINISPNISKLENLEILGLSICGIDDDDFMDNENDNEDGDGESGEDEEDADDDDGEDDENADDGDGEDANDDDVEDYESLVDTVSDHDDNDDDDVDDDDTGFFDAVIEWDVDLKQSWTLRSDFKVHYILPICLPEKAITFPISLCFRSNGFMAIPDCIQCLSGLKKLDIRECRKLVALPQLPRSLLLLDAENCESLRRIDGSFQNSKICLNFANCNNLNQEARELIETSACKYALLPGIEVPAHFSHQATSGSLTINLTPRPLPSSFKFKACILLSKSNINLEDHDDDENSLMCVSCRVRGKQNGFIVRYGSNQLPIPALLEEDTRHLYIFEDYFSLNQDSPEAEEVTFSELVFDFIVHNKTWKVKSCGVRLLDLNHILDGKETEEEACMDRNNIEKK</sequence>
<evidence type="ECO:0000256" key="3">
    <source>
        <dbReference type="ARBA" id="ARBA00022737"/>
    </source>
</evidence>
<dbReference type="InterPro" id="IPR055414">
    <property type="entry name" value="LRR_R13L4/SHOC2-like"/>
</dbReference>
<evidence type="ECO:0000313" key="10">
    <source>
        <dbReference type="EMBL" id="KAG7555690.1"/>
    </source>
</evidence>
<dbReference type="OrthoDB" id="1100476at2759"/>
<keyword evidence="4" id="KW-0378">Hydrolase</keyword>
<dbReference type="GO" id="GO:0043531">
    <property type="term" value="F:ADP binding"/>
    <property type="evidence" value="ECO:0007669"/>
    <property type="project" value="InterPro"/>
</dbReference>
<dbReference type="GO" id="GO:0007165">
    <property type="term" value="P:signal transduction"/>
    <property type="evidence" value="ECO:0007669"/>
    <property type="project" value="InterPro"/>
</dbReference>
<gene>
    <name evidence="10" type="ORF">ISN44_As11g018040</name>
</gene>